<keyword evidence="6" id="KW-0812">Transmembrane</keyword>
<evidence type="ECO:0000256" key="6">
    <source>
        <dbReference type="SAM" id="Phobius"/>
    </source>
</evidence>
<dbReference type="SUPFAM" id="SSF48726">
    <property type="entry name" value="Immunoglobulin"/>
    <property type="match status" value="3"/>
</dbReference>
<keyword evidence="3 6" id="KW-0472">Membrane</keyword>
<dbReference type="InterPro" id="IPR013783">
    <property type="entry name" value="Ig-like_fold"/>
</dbReference>
<accession>A0A674P3A7</accession>
<dbReference type="GeneID" id="105419610"/>
<evidence type="ECO:0000313" key="10">
    <source>
        <dbReference type="Proteomes" id="UP000005226"/>
    </source>
</evidence>
<reference evidence="9" key="3">
    <citation type="submission" date="2025-09" db="UniProtKB">
        <authorList>
            <consortium name="Ensembl"/>
        </authorList>
    </citation>
    <scope>IDENTIFICATION</scope>
</reference>
<feature type="compositionally biased region" description="Polar residues" evidence="5">
    <location>
        <begin position="481"/>
        <end position="493"/>
    </location>
</feature>
<reference evidence="9" key="2">
    <citation type="submission" date="2025-08" db="UniProtKB">
        <authorList>
            <consortium name="Ensembl"/>
        </authorList>
    </citation>
    <scope>IDENTIFICATION</scope>
</reference>
<evidence type="ECO:0000313" key="9">
    <source>
        <dbReference type="Ensembl" id="ENSTRUP00000080309.1"/>
    </source>
</evidence>
<dbReference type="GeneTree" id="ENSGT00950000183302"/>
<dbReference type="KEGG" id="tru:105419610"/>
<keyword evidence="6" id="KW-1133">Transmembrane helix</keyword>
<evidence type="ECO:0000256" key="2">
    <source>
        <dbReference type="ARBA" id="ARBA00022729"/>
    </source>
</evidence>
<evidence type="ECO:0000256" key="7">
    <source>
        <dbReference type="SAM" id="SignalP"/>
    </source>
</evidence>
<feature type="region of interest" description="Disordered" evidence="5">
    <location>
        <begin position="435"/>
        <end position="529"/>
    </location>
</feature>
<evidence type="ECO:0000256" key="1">
    <source>
        <dbReference type="ARBA" id="ARBA00004370"/>
    </source>
</evidence>
<feature type="transmembrane region" description="Helical" evidence="6">
    <location>
        <begin position="391"/>
        <end position="415"/>
    </location>
</feature>
<dbReference type="Gene3D" id="2.60.40.10">
    <property type="entry name" value="Immunoglobulins"/>
    <property type="match status" value="4"/>
</dbReference>
<keyword evidence="2 7" id="KW-0732">Signal</keyword>
<sequence length="529" mass="59977">MVMMGMKMAAVSSVSLLLLLTSIVTTTDSQDCNYHAAKKQDVTLPLTYVLKDSDQLRWLHGSKVIFDRRAKVMVTGNPDDVSQNGSLRLRNMDQSKAGTYTPTVYDDGQRIGNLEPMVLCVMDPVSQPQVTSECDKTLVTFTCMQSQTSPEVQFEWLEDGKVNPKLKERSFKGVLKDMEQRVYRCRVSNKVSSLTSAPFRQNCTQSDPVSQPQVTSECDKTLVTFTCMQSQTSPEVQFEWSEDGKVNPKLKERSFKGVLKDMEQRVYRCRVYNEVSSLTSAPFRQNCTQSDPVSQPQVTSECAKTLVTFTCMQSQTSPEVQFEWLEDGKVNPKLKERSFKGVLKDVEQRVYRCRVSNKVSSLTSAPFRQNCTQSVLDNGFIFPADIYGINIWIIIGGGGGVVLLLIIIVIICCVTNKRKKRMKIKDEEELRLGWSNSNPQCQHQNHPPDHQKQQPHQHTHRQQKPAGHSTGPRQHRCKQPPGQQRNQLPQVPSHQPEPGTRRAEQGRRQPAGNDSERPPLPQPRRKIQK</sequence>
<feature type="domain" description="Ig-like" evidence="8">
    <location>
        <begin position="208"/>
        <end position="279"/>
    </location>
</feature>
<evidence type="ECO:0000259" key="8">
    <source>
        <dbReference type="PROSITE" id="PS50835"/>
    </source>
</evidence>
<reference evidence="9 10" key="1">
    <citation type="journal article" date="2011" name="Genome Biol. Evol.">
        <title>Integration of the genetic map and genome assembly of fugu facilitates insights into distinct features of genome evolution in teleosts and mammals.</title>
        <authorList>
            <person name="Kai W."/>
            <person name="Kikuchi K."/>
            <person name="Tohari S."/>
            <person name="Chew A.K."/>
            <person name="Tay A."/>
            <person name="Fujiwara A."/>
            <person name="Hosoya S."/>
            <person name="Suetake H."/>
            <person name="Naruse K."/>
            <person name="Brenner S."/>
            <person name="Suzuki Y."/>
            <person name="Venkatesh B."/>
        </authorList>
    </citation>
    <scope>NUCLEOTIDE SEQUENCE [LARGE SCALE GENOMIC DNA]</scope>
</reference>
<dbReference type="InParanoid" id="A0A674P3A7"/>
<evidence type="ECO:0000256" key="3">
    <source>
        <dbReference type="ARBA" id="ARBA00023136"/>
    </source>
</evidence>
<gene>
    <name evidence="9" type="primary">LOC105419610</name>
</gene>
<feature type="domain" description="Ig-like" evidence="8">
    <location>
        <begin position="116"/>
        <end position="195"/>
    </location>
</feature>
<dbReference type="PANTHER" id="PTHR12080:SF134">
    <property type="entry name" value="CD48 ANTIGEN"/>
    <property type="match status" value="1"/>
</dbReference>
<feature type="chain" id="PRO_5025679106" evidence="7">
    <location>
        <begin position="30"/>
        <end position="529"/>
    </location>
</feature>
<keyword evidence="4" id="KW-0325">Glycoprotein</keyword>
<feature type="signal peptide" evidence="7">
    <location>
        <begin position="1"/>
        <end position="29"/>
    </location>
</feature>
<evidence type="ECO:0000256" key="4">
    <source>
        <dbReference type="ARBA" id="ARBA00023180"/>
    </source>
</evidence>
<dbReference type="InterPro" id="IPR015631">
    <property type="entry name" value="CD2/SLAM_rcpt"/>
</dbReference>
<dbReference type="RefSeq" id="XP_029696548.1">
    <property type="nucleotide sequence ID" value="XM_029840688.1"/>
</dbReference>
<name>A0A674P3A7_TAKRU</name>
<evidence type="ECO:0000256" key="5">
    <source>
        <dbReference type="SAM" id="MobiDB-lite"/>
    </source>
</evidence>
<protein>
    <submittedName>
        <fullName evidence="9">T-cell surface antigen CD2-like</fullName>
    </submittedName>
</protein>
<feature type="compositionally biased region" description="Basic residues" evidence="5">
    <location>
        <begin position="453"/>
        <end position="463"/>
    </location>
</feature>
<keyword evidence="10" id="KW-1185">Reference proteome</keyword>
<dbReference type="Ensembl" id="ENSTRUT00000080348.1">
    <property type="protein sequence ID" value="ENSTRUP00000080309.1"/>
    <property type="gene ID" value="ENSTRUG00000028934.1"/>
</dbReference>
<feature type="domain" description="Ig-like" evidence="8">
    <location>
        <begin position="292"/>
        <end position="363"/>
    </location>
</feature>
<dbReference type="OrthoDB" id="8963224at2759"/>
<organism evidence="9 10">
    <name type="scientific">Takifugu rubripes</name>
    <name type="common">Japanese pufferfish</name>
    <name type="synonym">Fugu rubripes</name>
    <dbReference type="NCBI Taxonomy" id="31033"/>
    <lineage>
        <taxon>Eukaryota</taxon>
        <taxon>Metazoa</taxon>
        <taxon>Chordata</taxon>
        <taxon>Craniata</taxon>
        <taxon>Vertebrata</taxon>
        <taxon>Euteleostomi</taxon>
        <taxon>Actinopterygii</taxon>
        <taxon>Neopterygii</taxon>
        <taxon>Teleostei</taxon>
        <taxon>Neoteleostei</taxon>
        <taxon>Acanthomorphata</taxon>
        <taxon>Eupercaria</taxon>
        <taxon>Tetraodontiformes</taxon>
        <taxon>Tetradontoidea</taxon>
        <taxon>Tetraodontidae</taxon>
        <taxon>Takifugu</taxon>
    </lineage>
</organism>
<dbReference type="AlphaFoldDB" id="A0A674P3A7"/>
<dbReference type="InterPro" id="IPR036179">
    <property type="entry name" value="Ig-like_dom_sf"/>
</dbReference>
<dbReference type="PROSITE" id="PS50835">
    <property type="entry name" value="IG_LIKE"/>
    <property type="match status" value="3"/>
</dbReference>
<comment type="subcellular location">
    <subcellularLocation>
        <location evidence="1">Membrane</location>
    </subcellularLocation>
</comment>
<dbReference type="Proteomes" id="UP000005226">
    <property type="component" value="Chromosome 8"/>
</dbReference>
<dbReference type="GO" id="GO:0016020">
    <property type="term" value="C:membrane"/>
    <property type="evidence" value="ECO:0007669"/>
    <property type="project" value="UniProtKB-SubCell"/>
</dbReference>
<dbReference type="InterPro" id="IPR007110">
    <property type="entry name" value="Ig-like_dom"/>
</dbReference>
<proteinExistence type="predicted"/>
<dbReference type="PANTHER" id="PTHR12080">
    <property type="entry name" value="SIGNALING LYMPHOCYTIC ACTIVATION MOLECULE"/>
    <property type="match status" value="1"/>
</dbReference>